<dbReference type="AlphaFoldDB" id="A0A2I0U646"/>
<dbReference type="EMBL" id="KZ506107">
    <property type="protein sequence ID" value="PKU41527.1"/>
    <property type="molecule type" value="Genomic_DNA"/>
</dbReference>
<evidence type="ECO:0000313" key="2">
    <source>
        <dbReference type="EMBL" id="PKU41527.1"/>
    </source>
</evidence>
<accession>A0A2I0U646</accession>
<feature type="region of interest" description="Disordered" evidence="1">
    <location>
        <begin position="125"/>
        <end position="149"/>
    </location>
</feature>
<evidence type="ECO:0000256" key="1">
    <source>
        <dbReference type="SAM" id="MobiDB-lite"/>
    </source>
</evidence>
<proteinExistence type="predicted"/>
<gene>
    <name evidence="2" type="ORF">llap_8180</name>
</gene>
<protein>
    <submittedName>
        <fullName evidence="2">Uncharacterized protein</fullName>
    </submittedName>
</protein>
<evidence type="ECO:0000313" key="3">
    <source>
        <dbReference type="Proteomes" id="UP000233556"/>
    </source>
</evidence>
<sequence length="149" mass="16691">MLMWLAVCVCVNVYVVVYTLGICAQPRYGLDLGTLSCSSSQANGFGNPEQKVDIYVFKVSKGKYLTFLFSQFSFYRYVRDKGKTREVVGLLQKEMGDLASQDMDKAELLNNFFTSVFTGKGSNHTAQVTEGKNRVSANEELPTIREDQV</sequence>
<name>A0A2I0U646_LIMLA</name>
<reference evidence="3" key="2">
    <citation type="submission" date="2017-12" db="EMBL/GenBank/DDBJ databases">
        <title>Genome sequence of the Bar-tailed Godwit (Limosa lapponica baueri).</title>
        <authorList>
            <person name="Lima N.C.B."/>
            <person name="Parody-Merino A.M."/>
            <person name="Battley P.F."/>
            <person name="Fidler A.E."/>
            <person name="Prosdocimi F."/>
        </authorList>
    </citation>
    <scope>NUCLEOTIDE SEQUENCE [LARGE SCALE GENOMIC DNA]</scope>
</reference>
<reference evidence="3" key="1">
    <citation type="submission" date="2017-11" db="EMBL/GenBank/DDBJ databases">
        <authorList>
            <person name="Lima N.C."/>
            <person name="Parody-Merino A.M."/>
            <person name="Battley P.F."/>
            <person name="Fidler A.E."/>
            <person name="Prosdocimi F."/>
        </authorList>
    </citation>
    <scope>NUCLEOTIDE SEQUENCE [LARGE SCALE GENOMIC DNA]</scope>
</reference>
<dbReference type="Proteomes" id="UP000233556">
    <property type="component" value="Unassembled WGS sequence"/>
</dbReference>
<dbReference type="OrthoDB" id="416454at2759"/>
<organism evidence="2 3">
    <name type="scientific">Limosa lapponica baueri</name>
    <dbReference type="NCBI Taxonomy" id="1758121"/>
    <lineage>
        <taxon>Eukaryota</taxon>
        <taxon>Metazoa</taxon>
        <taxon>Chordata</taxon>
        <taxon>Craniata</taxon>
        <taxon>Vertebrata</taxon>
        <taxon>Euteleostomi</taxon>
        <taxon>Archelosauria</taxon>
        <taxon>Archosauria</taxon>
        <taxon>Dinosauria</taxon>
        <taxon>Saurischia</taxon>
        <taxon>Theropoda</taxon>
        <taxon>Coelurosauria</taxon>
        <taxon>Aves</taxon>
        <taxon>Neognathae</taxon>
        <taxon>Neoaves</taxon>
        <taxon>Charadriiformes</taxon>
        <taxon>Scolopacidae</taxon>
        <taxon>Limosa</taxon>
    </lineage>
</organism>
<keyword evidence="3" id="KW-1185">Reference proteome</keyword>